<dbReference type="HOGENOM" id="CLU_182788_0_1_9"/>
<dbReference type="RefSeq" id="WP_007495767.1">
    <property type="nucleotide sequence ID" value="NZ_JH417853.1"/>
</dbReference>
<evidence type="ECO:0000313" key="2">
    <source>
        <dbReference type="Proteomes" id="UP000004459"/>
    </source>
</evidence>
<dbReference type="AlphaFoldDB" id="G9YXH3"/>
<protein>
    <recommendedName>
        <fullName evidence="3">DUF4250 domain-containing protein</fullName>
    </recommendedName>
</protein>
<evidence type="ECO:0008006" key="3">
    <source>
        <dbReference type="Google" id="ProtNLM"/>
    </source>
</evidence>
<comment type="caution">
    <text evidence="1">The sequence shown here is derived from an EMBL/GenBank/DDBJ whole genome shotgun (WGS) entry which is preliminary data.</text>
</comment>
<dbReference type="PATRIC" id="fig|411475.3.peg.3667"/>
<dbReference type="Pfam" id="PF14056">
    <property type="entry name" value="DUF4250"/>
    <property type="match status" value="1"/>
</dbReference>
<accession>G9YXH3</accession>
<reference evidence="1 2" key="1">
    <citation type="submission" date="2011-08" db="EMBL/GenBank/DDBJ databases">
        <authorList>
            <person name="Weinstock G."/>
            <person name="Sodergren E."/>
            <person name="Clifton S."/>
            <person name="Fulton L."/>
            <person name="Fulton B."/>
            <person name="Courtney L."/>
            <person name="Fronick C."/>
            <person name="Harrison M."/>
            <person name="Strong C."/>
            <person name="Farmer C."/>
            <person name="Delahaunty K."/>
            <person name="Markovic C."/>
            <person name="Hall O."/>
            <person name="Minx P."/>
            <person name="Tomlinson C."/>
            <person name="Mitreva M."/>
            <person name="Hou S."/>
            <person name="Chen J."/>
            <person name="Wollam A."/>
            <person name="Pepin K.H."/>
            <person name="Johnson M."/>
            <person name="Bhonagiri V."/>
            <person name="Zhang X."/>
            <person name="Suruliraj S."/>
            <person name="Warren W."/>
            <person name="Chinwalla A."/>
            <person name="Mardis E.R."/>
            <person name="Wilson R.K."/>
        </authorList>
    </citation>
    <scope>NUCLEOTIDE SEQUENCE [LARGE SCALE GENOMIC DNA]</scope>
    <source>
        <strain evidence="1 2">ATCC 29863</strain>
    </source>
</reference>
<dbReference type="GeneID" id="63972219"/>
<dbReference type="EMBL" id="AGCK01000337">
    <property type="protein sequence ID" value="EHM37642.1"/>
    <property type="molecule type" value="Genomic_DNA"/>
</dbReference>
<organism evidence="1 2">
    <name type="scientific">Flavonifractor plautii ATCC 29863</name>
    <dbReference type="NCBI Taxonomy" id="411475"/>
    <lineage>
        <taxon>Bacteria</taxon>
        <taxon>Bacillati</taxon>
        <taxon>Bacillota</taxon>
        <taxon>Clostridia</taxon>
        <taxon>Eubacteriales</taxon>
        <taxon>Oscillospiraceae</taxon>
        <taxon>Flavonifractor</taxon>
    </lineage>
</organism>
<proteinExistence type="predicted"/>
<sequence>MLPQDPMILLSYLNTKLRDFYPTLDALCDDLQIDVGEVSRRLAAIDCRYSPERNQFVSC</sequence>
<evidence type="ECO:0000313" key="1">
    <source>
        <dbReference type="EMBL" id="EHM37642.1"/>
    </source>
</evidence>
<dbReference type="Proteomes" id="UP000004459">
    <property type="component" value="Unassembled WGS sequence"/>
</dbReference>
<dbReference type="InterPro" id="IPR025346">
    <property type="entry name" value="DUF4250"/>
</dbReference>
<name>G9YXH3_FLAPL</name>
<gene>
    <name evidence="1" type="ORF">HMPREF0372_04237</name>
</gene>
<dbReference type="STRING" id="292800.A4U99_05645"/>